<evidence type="ECO:0000313" key="1">
    <source>
        <dbReference type="EMBL" id="CAG7824447.1"/>
    </source>
</evidence>
<gene>
    <name evidence="1" type="ORF">AFUS01_LOCUS34602</name>
</gene>
<evidence type="ECO:0000313" key="2">
    <source>
        <dbReference type="Proteomes" id="UP000708208"/>
    </source>
</evidence>
<dbReference type="EMBL" id="CAJVCH010532871">
    <property type="protein sequence ID" value="CAG7824447.1"/>
    <property type="molecule type" value="Genomic_DNA"/>
</dbReference>
<feature type="non-terminal residue" evidence="1">
    <location>
        <position position="206"/>
    </location>
</feature>
<sequence length="206" mass="23649">KHWNHLVTKPLSQNQNRLVLIPNSDELYLFLNSFLESDNPQIWSKFQLGLESVAPNDSQLLFDAIGLFVKELVVVPGNSLCLVRLFKLLRSTPELQSLELEGLREMVVNELSRSVSRYLNYRMTVNRIEEFQDWASTQTDLILPQLKRLKIAVQIESGSPNLSFIFFQTIFKIFPNIVHLEVTCLDMAEIINTTIQGVIQSLEQSS</sequence>
<reference evidence="1" key="1">
    <citation type="submission" date="2021-06" db="EMBL/GenBank/DDBJ databases">
        <authorList>
            <person name="Hodson N. C."/>
            <person name="Mongue J. A."/>
            <person name="Jaron S. K."/>
        </authorList>
    </citation>
    <scope>NUCLEOTIDE SEQUENCE</scope>
</reference>
<protein>
    <submittedName>
        <fullName evidence="1">Uncharacterized protein</fullName>
    </submittedName>
</protein>
<comment type="caution">
    <text evidence="1">The sequence shown here is derived from an EMBL/GenBank/DDBJ whole genome shotgun (WGS) entry which is preliminary data.</text>
</comment>
<dbReference type="Proteomes" id="UP000708208">
    <property type="component" value="Unassembled WGS sequence"/>
</dbReference>
<accession>A0A8J2KVY6</accession>
<keyword evidence="2" id="KW-1185">Reference proteome</keyword>
<feature type="non-terminal residue" evidence="1">
    <location>
        <position position="1"/>
    </location>
</feature>
<dbReference type="AlphaFoldDB" id="A0A8J2KVY6"/>
<proteinExistence type="predicted"/>
<name>A0A8J2KVY6_9HEXA</name>
<organism evidence="1 2">
    <name type="scientific">Allacma fusca</name>
    <dbReference type="NCBI Taxonomy" id="39272"/>
    <lineage>
        <taxon>Eukaryota</taxon>
        <taxon>Metazoa</taxon>
        <taxon>Ecdysozoa</taxon>
        <taxon>Arthropoda</taxon>
        <taxon>Hexapoda</taxon>
        <taxon>Collembola</taxon>
        <taxon>Symphypleona</taxon>
        <taxon>Sminthuridae</taxon>
        <taxon>Allacma</taxon>
    </lineage>
</organism>